<dbReference type="PROSITE" id="PS00622">
    <property type="entry name" value="HTH_LUXR_1"/>
    <property type="match status" value="1"/>
</dbReference>
<keyword evidence="1" id="KW-0238">DNA-binding</keyword>
<evidence type="ECO:0000313" key="4">
    <source>
        <dbReference type="Proteomes" id="UP001327225"/>
    </source>
</evidence>
<feature type="domain" description="HTH luxR-type" evidence="2">
    <location>
        <begin position="442"/>
        <end position="507"/>
    </location>
</feature>
<dbReference type="InterPro" id="IPR000792">
    <property type="entry name" value="Tscrpt_reg_LuxR_C"/>
</dbReference>
<dbReference type="SMART" id="SM00421">
    <property type="entry name" value="HTH_LUXR"/>
    <property type="match status" value="1"/>
</dbReference>
<dbReference type="Gene3D" id="1.25.40.10">
    <property type="entry name" value="Tetratricopeptide repeat domain"/>
    <property type="match status" value="1"/>
</dbReference>
<dbReference type="CDD" id="cd06170">
    <property type="entry name" value="LuxR_C_like"/>
    <property type="match status" value="1"/>
</dbReference>
<dbReference type="PANTHER" id="PTHR43214">
    <property type="entry name" value="TWO-COMPONENT RESPONSE REGULATOR"/>
    <property type="match status" value="1"/>
</dbReference>
<dbReference type="Gene3D" id="1.10.10.10">
    <property type="entry name" value="Winged helix-like DNA-binding domain superfamily/Winged helix DNA-binding domain"/>
    <property type="match status" value="1"/>
</dbReference>
<evidence type="ECO:0000259" key="2">
    <source>
        <dbReference type="PROSITE" id="PS50043"/>
    </source>
</evidence>
<keyword evidence="4" id="KW-1185">Reference proteome</keyword>
<dbReference type="Pfam" id="PF00196">
    <property type="entry name" value="GerE"/>
    <property type="match status" value="1"/>
</dbReference>
<name>A0ABZ0ZV34_9ACTN</name>
<dbReference type="SUPFAM" id="SSF48452">
    <property type="entry name" value="TPR-like"/>
    <property type="match status" value="1"/>
</dbReference>
<reference evidence="4" key="1">
    <citation type="submission" date="2023-12" db="EMBL/GenBank/DDBJ databases">
        <title>Novel species in genus Nocardioides.</title>
        <authorList>
            <person name="Zhou H."/>
        </authorList>
    </citation>
    <scope>NUCLEOTIDE SEQUENCE [LARGE SCALE GENOMIC DNA]</scope>
    <source>
        <strain evidence="4">HM61</strain>
    </source>
</reference>
<accession>A0ABZ0ZV34</accession>
<dbReference type="InterPro" id="IPR036388">
    <property type="entry name" value="WH-like_DNA-bd_sf"/>
</dbReference>
<dbReference type="RefSeq" id="WP_322458046.1">
    <property type="nucleotide sequence ID" value="NZ_CP141059.1"/>
</dbReference>
<dbReference type="InterPro" id="IPR011990">
    <property type="entry name" value="TPR-like_helical_dom_sf"/>
</dbReference>
<evidence type="ECO:0000256" key="1">
    <source>
        <dbReference type="ARBA" id="ARBA00023125"/>
    </source>
</evidence>
<sequence>MSDEDRLRQAQAAMDRRDFVTAYEALVELQRSGLLDGEGLYALSDAAWWLGLIRETIEICEECHERFLAEGQVDRAAMVALETGMQWAMRGEPDVGSGWLSRARRLLDGRPSSVGHGYLLWIDAEGRFAAGDVDGALAGAVELQRLAVELDQPVLGCFGLALHGMVAIRAGETSRGFELLDEALLPVLAGRVGPAESGNLYCQMISICTDLGDLSRARRWTEATERWCDQFSSAVMFTGICRVHRAQLLRVQGDWDEAERAAAAACAELADLNVEAVAEAHYEIGESRRHRGDLAGAAAAYEQAAALGRLPEPGRSLLLLAEGRRDQADASVRSALAEQADPFRRARLLAAQVEIACRRADVATADAATAELEAIADTYGSPGFTAWAKTARAEVLLGSGAPADAVAPLREALAAYRRMGARPEEATTRTLLERAVAGAAAPPAAPGGLTAREWEILCAVAEGLSNREVAARLVISEKTVARHLANVYAKLGVPSRTAAAAWAHQEGLH</sequence>
<dbReference type="PRINTS" id="PR00038">
    <property type="entry name" value="HTHLUXR"/>
</dbReference>
<dbReference type="PANTHER" id="PTHR43214:SF43">
    <property type="entry name" value="TWO-COMPONENT RESPONSE REGULATOR"/>
    <property type="match status" value="1"/>
</dbReference>
<dbReference type="PROSITE" id="PS50043">
    <property type="entry name" value="HTH_LUXR_2"/>
    <property type="match status" value="1"/>
</dbReference>
<dbReference type="InterPro" id="IPR039420">
    <property type="entry name" value="WalR-like"/>
</dbReference>
<proteinExistence type="predicted"/>
<dbReference type="Proteomes" id="UP001327225">
    <property type="component" value="Chromosome"/>
</dbReference>
<evidence type="ECO:0000313" key="3">
    <source>
        <dbReference type="EMBL" id="WQQ28160.1"/>
    </source>
</evidence>
<protein>
    <submittedName>
        <fullName evidence="3">Response regulator transcription factor</fullName>
    </submittedName>
</protein>
<dbReference type="EMBL" id="CP141059">
    <property type="protein sequence ID" value="WQQ28160.1"/>
    <property type="molecule type" value="Genomic_DNA"/>
</dbReference>
<dbReference type="SUPFAM" id="SSF46894">
    <property type="entry name" value="C-terminal effector domain of the bipartite response regulators"/>
    <property type="match status" value="1"/>
</dbReference>
<dbReference type="InterPro" id="IPR016032">
    <property type="entry name" value="Sig_transdc_resp-reg_C-effctor"/>
</dbReference>
<organism evidence="3 4">
    <name type="scientific">Nocardioides bizhenqiangii</name>
    <dbReference type="NCBI Taxonomy" id="3095076"/>
    <lineage>
        <taxon>Bacteria</taxon>
        <taxon>Bacillati</taxon>
        <taxon>Actinomycetota</taxon>
        <taxon>Actinomycetes</taxon>
        <taxon>Propionibacteriales</taxon>
        <taxon>Nocardioidaceae</taxon>
        <taxon>Nocardioides</taxon>
    </lineage>
</organism>
<gene>
    <name evidence="3" type="ORF">SHK19_07985</name>
</gene>